<dbReference type="Proteomes" id="UP001484239">
    <property type="component" value="Unassembled WGS sequence"/>
</dbReference>
<sequence length="186" mass="20745">MSEAQLIRRAGDGDARAVRALYERYAPRVYAVVRRIAGDDDLAQDYAQEAWIRAIRALPTFRGDSRFSTWLHRIAVNAALQAIRRSDTRAKREAPMPDAVPVDPRTGDALLQTRLEEALDRLPNGMRQVLILHDVEGYTHEEIGEVLGVASGTSKSQLFKARARMRSLLGPVGHEDVDQGVEAWST</sequence>
<evidence type="ECO:0000313" key="8">
    <source>
        <dbReference type="Proteomes" id="UP001484239"/>
    </source>
</evidence>
<dbReference type="Gene3D" id="1.10.1740.10">
    <property type="match status" value="1"/>
</dbReference>
<evidence type="ECO:0000256" key="4">
    <source>
        <dbReference type="ARBA" id="ARBA00023163"/>
    </source>
</evidence>
<dbReference type="Gene3D" id="1.10.10.10">
    <property type="entry name" value="Winged helix-like DNA-binding domain superfamily/Winged helix DNA-binding domain"/>
    <property type="match status" value="1"/>
</dbReference>
<keyword evidence="3" id="KW-0731">Sigma factor</keyword>
<evidence type="ECO:0000259" key="6">
    <source>
        <dbReference type="Pfam" id="PF08281"/>
    </source>
</evidence>
<keyword evidence="8" id="KW-1185">Reference proteome</keyword>
<dbReference type="NCBIfam" id="TIGR02937">
    <property type="entry name" value="sigma70-ECF"/>
    <property type="match status" value="1"/>
</dbReference>
<accession>A0ABU9EBN8</accession>
<keyword evidence="2" id="KW-0805">Transcription regulation</keyword>
<keyword evidence="4" id="KW-0804">Transcription</keyword>
<dbReference type="InterPro" id="IPR007627">
    <property type="entry name" value="RNA_pol_sigma70_r2"/>
</dbReference>
<proteinExistence type="inferred from homology"/>
<dbReference type="Pfam" id="PF08281">
    <property type="entry name" value="Sigma70_r4_2"/>
    <property type="match status" value="1"/>
</dbReference>
<dbReference type="InterPro" id="IPR013249">
    <property type="entry name" value="RNA_pol_sigma70_r4_t2"/>
</dbReference>
<dbReference type="PANTHER" id="PTHR43133:SF46">
    <property type="entry name" value="RNA POLYMERASE SIGMA-70 FACTOR ECF SUBFAMILY"/>
    <property type="match status" value="1"/>
</dbReference>
<evidence type="ECO:0000256" key="2">
    <source>
        <dbReference type="ARBA" id="ARBA00023015"/>
    </source>
</evidence>
<dbReference type="Pfam" id="PF04542">
    <property type="entry name" value="Sigma70_r2"/>
    <property type="match status" value="1"/>
</dbReference>
<reference evidence="7 8" key="1">
    <citation type="submission" date="2024-02" db="EMBL/GenBank/DDBJ databases">
        <title>A novel Gemmatimonadota bacterium.</title>
        <authorList>
            <person name="Du Z.-J."/>
            <person name="Ye Y.-Q."/>
        </authorList>
    </citation>
    <scope>NUCLEOTIDE SEQUENCE [LARGE SCALE GENOMIC DNA]</scope>
    <source>
        <strain evidence="7 8">DH-20</strain>
    </source>
</reference>
<gene>
    <name evidence="7" type="ORF">WI372_11190</name>
</gene>
<dbReference type="InterPro" id="IPR014284">
    <property type="entry name" value="RNA_pol_sigma-70_dom"/>
</dbReference>
<dbReference type="InterPro" id="IPR013324">
    <property type="entry name" value="RNA_pol_sigma_r3/r4-like"/>
</dbReference>
<evidence type="ECO:0000313" key="7">
    <source>
        <dbReference type="EMBL" id="MEK9501544.1"/>
    </source>
</evidence>
<evidence type="ECO:0000259" key="5">
    <source>
        <dbReference type="Pfam" id="PF04542"/>
    </source>
</evidence>
<dbReference type="SUPFAM" id="SSF88659">
    <property type="entry name" value="Sigma3 and sigma4 domains of RNA polymerase sigma factors"/>
    <property type="match status" value="1"/>
</dbReference>
<name>A0ABU9EBN8_9BACT</name>
<dbReference type="RefSeq" id="WP_405281579.1">
    <property type="nucleotide sequence ID" value="NZ_JBBHLI010000006.1"/>
</dbReference>
<evidence type="ECO:0000256" key="3">
    <source>
        <dbReference type="ARBA" id="ARBA00023082"/>
    </source>
</evidence>
<feature type="domain" description="RNA polymerase sigma-70 region 2" evidence="5">
    <location>
        <begin position="21"/>
        <end position="87"/>
    </location>
</feature>
<dbReference type="EMBL" id="JBBHLI010000006">
    <property type="protein sequence ID" value="MEK9501544.1"/>
    <property type="molecule type" value="Genomic_DNA"/>
</dbReference>
<organism evidence="7 8">
    <name type="scientific">Gaopeijia maritima</name>
    <dbReference type="NCBI Taxonomy" id="3119007"/>
    <lineage>
        <taxon>Bacteria</taxon>
        <taxon>Pseudomonadati</taxon>
        <taxon>Gemmatimonadota</taxon>
        <taxon>Longimicrobiia</taxon>
        <taxon>Gaopeijiales</taxon>
        <taxon>Gaopeijiaceae</taxon>
        <taxon>Gaopeijia</taxon>
    </lineage>
</organism>
<comment type="similarity">
    <text evidence="1">Belongs to the sigma-70 factor family. ECF subfamily.</text>
</comment>
<dbReference type="InterPro" id="IPR039425">
    <property type="entry name" value="RNA_pol_sigma-70-like"/>
</dbReference>
<comment type="caution">
    <text evidence="7">The sequence shown here is derived from an EMBL/GenBank/DDBJ whole genome shotgun (WGS) entry which is preliminary data.</text>
</comment>
<feature type="domain" description="RNA polymerase sigma factor 70 region 4 type 2" evidence="6">
    <location>
        <begin position="114"/>
        <end position="165"/>
    </location>
</feature>
<dbReference type="InterPro" id="IPR036388">
    <property type="entry name" value="WH-like_DNA-bd_sf"/>
</dbReference>
<dbReference type="CDD" id="cd06171">
    <property type="entry name" value="Sigma70_r4"/>
    <property type="match status" value="1"/>
</dbReference>
<dbReference type="SUPFAM" id="SSF88946">
    <property type="entry name" value="Sigma2 domain of RNA polymerase sigma factors"/>
    <property type="match status" value="1"/>
</dbReference>
<dbReference type="InterPro" id="IPR013325">
    <property type="entry name" value="RNA_pol_sigma_r2"/>
</dbReference>
<protein>
    <submittedName>
        <fullName evidence="7">RNA polymerase sigma factor</fullName>
    </submittedName>
</protein>
<dbReference type="PANTHER" id="PTHR43133">
    <property type="entry name" value="RNA POLYMERASE ECF-TYPE SIGMA FACTO"/>
    <property type="match status" value="1"/>
</dbReference>
<evidence type="ECO:0000256" key="1">
    <source>
        <dbReference type="ARBA" id="ARBA00010641"/>
    </source>
</evidence>